<keyword evidence="7" id="KW-1185">Reference proteome</keyword>
<evidence type="ECO:0000313" key="7">
    <source>
        <dbReference type="Proteomes" id="UP000192472"/>
    </source>
</evidence>
<dbReference type="PANTHER" id="PTHR30511">
    <property type="entry name" value="ALANINE RACEMASE"/>
    <property type="match status" value="1"/>
</dbReference>
<keyword evidence="2" id="KW-0663">Pyridoxal phosphate</keyword>
<evidence type="ECO:0000256" key="4">
    <source>
        <dbReference type="SAM" id="MobiDB-lite"/>
    </source>
</evidence>
<dbReference type="AlphaFoldDB" id="A0A1W2G621"/>
<dbReference type="SUPFAM" id="SSF51419">
    <property type="entry name" value="PLP-binding barrel"/>
    <property type="match status" value="1"/>
</dbReference>
<dbReference type="RefSeq" id="WP_084370737.1">
    <property type="nucleotide sequence ID" value="NZ_FWYF01000001.1"/>
</dbReference>
<dbReference type="EMBL" id="FWYF01000001">
    <property type="protein sequence ID" value="SMD32053.1"/>
    <property type="molecule type" value="Genomic_DNA"/>
</dbReference>
<dbReference type="Pfam" id="PF01168">
    <property type="entry name" value="Ala_racemase_N"/>
    <property type="match status" value="1"/>
</dbReference>
<dbReference type="CDD" id="cd06815">
    <property type="entry name" value="PLPDE_III_AR_like_1"/>
    <property type="match status" value="1"/>
</dbReference>
<evidence type="ECO:0000313" key="6">
    <source>
        <dbReference type="EMBL" id="SMD32053.1"/>
    </source>
</evidence>
<dbReference type="InterPro" id="IPR000821">
    <property type="entry name" value="Ala_racemase"/>
</dbReference>
<reference evidence="6 7" key="1">
    <citation type="submission" date="2017-04" db="EMBL/GenBank/DDBJ databases">
        <authorList>
            <person name="Afonso C.L."/>
            <person name="Miller P.J."/>
            <person name="Scott M.A."/>
            <person name="Spackman E."/>
            <person name="Goraichik I."/>
            <person name="Dimitrov K.M."/>
            <person name="Suarez D.L."/>
            <person name="Swayne D.E."/>
        </authorList>
    </citation>
    <scope>NUCLEOTIDE SEQUENCE [LARGE SCALE GENOMIC DNA]</scope>
    <source>
        <strain evidence="6 7">DSM 26133</strain>
    </source>
</reference>
<feature type="domain" description="Alanine racemase N-terminal" evidence="5">
    <location>
        <begin position="8"/>
        <end position="225"/>
    </location>
</feature>
<dbReference type="GO" id="GO:0005829">
    <property type="term" value="C:cytosol"/>
    <property type="evidence" value="ECO:0007669"/>
    <property type="project" value="TreeGrafter"/>
</dbReference>
<accession>A0A1W2G621</accession>
<evidence type="ECO:0000256" key="1">
    <source>
        <dbReference type="ARBA" id="ARBA00001933"/>
    </source>
</evidence>
<keyword evidence="3" id="KW-0413">Isomerase</keyword>
<dbReference type="InterPro" id="IPR001608">
    <property type="entry name" value="Ala_racemase_N"/>
</dbReference>
<dbReference type="GO" id="GO:0030170">
    <property type="term" value="F:pyridoxal phosphate binding"/>
    <property type="evidence" value="ECO:0007669"/>
    <property type="project" value="TreeGrafter"/>
</dbReference>
<dbReference type="STRING" id="692418.SAMN04488029_0391"/>
<protein>
    <submittedName>
        <fullName evidence="6">Predicted amino acid racemase</fullName>
    </submittedName>
</protein>
<evidence type="ECO:0000256" key="2">
    <source>
        <dbReference type="ARBA" id="ARBA00022898"/>
    </source>
</evidence>
<dbReference type="GO" id="GO:0008784">
    <property type="term" value="F:alanine racemase activity"/>
    <property type="evidence" value="ECO:0007669"/>
    <property type="project" value="TreeGrafter"/>
</dbReference>
<evidence type="ECO:0000256" key="3">
    <source>
        <dbReference type="ARBA" id="ARBA00023235"/>
    </source>
</evidence>
<evidence type="ECO:0000259" key="5">
    <source>
        <dbReference type="Pfam" id="PF01168"/>
    </source>
</evidence>
<dbReference type="InterPro" id="IPR029066">
    <property type="entry name" value="PLP-binding_barrel"/>
</dbReference>
<proteinExistence type="predicted"/>
<gene>
    <name evidence="6" type="ORF">SAMN04488029_0391</name>
</gene>
<feature type="region of interest" description="Disordered" evidence="4">
    <location>
        <begin position="360"/>
        <end position="379"/>
    </location>
</feature>
<organism evidence="6 7">
    <name type="scientific">Reichenbachiella faecimaris</name>
    <dbReference type="NCBI Taxonomy" id="692418"/>
    <lineage>
        <taxon>Bacteria</taxon>
        <taxon>Pseudomonadati</taxon>
        <taxon>Bacteroidota</taxon>
        <taxon>Cytophagia</taxon>
        <taxon>Cytophagales</taxon>
        <taxon>Reichenbachiellaceae</taxon>
        <taxon>Reichenbachiella</taxon>
    </lineage>
</organism>
<comment type="cofactor">
    <cofactor evidence="1">
        <name>pyridoxal 5'-phosphate</name>
        <dbReference type="ChEBI" id="CHEBI:597326"/>
    </cofactor>
</comment>
<dbReference type="Gene3D" id="3.20.20.10">
    <property type="entry name" value="Alanine racemase"/>
    <property type="match status" value="1"/>
</dbReference>
<dbReference type="PANTHER" id="PTHR30511:SF3">
    <property type="entry name" value="LYSINE RACEMASE"/>
    <property type="match status" value="1"/>
</dbReference>
<sequence length="379" mass="41443">MSSPEIVVDLEKIASNVRALKALYGARGINIFAVTKAVCGDPNLANILVNNGLNFLADSRLENIKNILDAGVHAKFLLLRTLPSEVDAVVKYTEISLNSNLTVIQLLSKAAVKVNVVHKIILMIEMGDLREGVMPIDLNDMVRKILRLPNIKLIGIGTNLACFGGIKPNARKMRTLSSLAVDLEKRFNIILSIVSGGNSANYNWFTKSEVLGRINNLRLGESIFLGRETLERKPIPDLHTDAFALSVEVIDSGVKPSIPFGESGLDAFGNKPVFEDLGQINRAILAIGKLDVQTDGLIPPENMTILGASSDHLILNTHEKTLEVGDRVTFSLNYGALLSVMGSQTIIKNYVNTNEYRPILQNGRGERPKAQNAFSNHRD</sequence>
<dbReference type="Proteomes" id="UP000192472">
    <property type="component" value="Unassembled WGS sequence"/>
</dbReference>
<dbReference type="OrthoDB" id="504078at2"/>
<name>A0A1W2G621_REIFA</name>